<protein>
    <recommendedName>
        <fullName evidence="4">DUF4097 domain-containing protein</fullName>
    </recommendedName>
</protein>
<name>A0A5C6RI02_9BACT</name>
<evidence type="ECO:0000313" key="3">
    <source>
        <dbReference type="Proteomes" id="UP000321580"/>
    </source>
</evidence>
<evidence type="ECO:0000313" key="2">
    <source>
        <dbReference type="EMBL" id="TXB61807.1"/>
    </source>
</evidence>
<organism evidence="2 3">
    <name type="scientific">Phaeodactylibacter luteus</name>
    <dbReference type="NCBI Taxonomy" id="1564516"/>
    <lineage>
        <taxon>Bacteria</taxon>
        <taxon>Pseudomonadati</taxon>
        <taxon>Bacteroidota</taxon>
        <taxon>Saprospiria</taxon>
        <taxon>Saprospirales</taxon>
        <taxon>Haliscomenobacteraceae</taxon>
        <taxon>Phaeodactylibacter</taxon>
    </lineage>
</organism>
<keyword evidence="3" id="KW-1185">Reference proteome</keyword>
<evidence type="ECO:0008006" key="4">
    <source>
        <dbReference type="Google" id="ProtNLM"/>
    </source>
</evidence>
<sequence length="315" mass="35546">MNAHAATLLLIGLSTALTVLSPGAKLAAQGQDLHVITKKLEKRFAYQSGYEVNIEGEKADVSIMTWDRDEILFEVQFVARHPDKAVAEADVEKMKYVADRVRNKIYVRNYLSIAEGEAPPASNMQAKYQVKVPKDCPVYLKNYFGAAQVANLEKRFRYQGEFSPLGLENVSGEIDMDSRFGDIQGRQLDGQIQISTRRSDLVLEEIQGRYNIQAEYGEIRILSASSGLLDLNIQAEKSNVYLFDRKLLENAYALTAAHGRIIFPSDLRMEFLKNTEALKQVSFQPQQEYYPNITISVSFGDIYLEKDKNSGHKGF</sequence>
<accession>A0A5C6RI02</accession>
<comment type="caution">
    <text evidence="2">The sequence shown here is derived from an EMBL/GenBank/DDBJ whole genome shotgun (WGS) entry which is preliminary data.</text>
</comment>
<dbReference type="AlphaFoldDB" id="A0A5C6RI02"/>
<feature type="signal peptide" evidence="1">
    <location>
        <begin position="1"/>
        <end position="27"/>
    </location>
</feature>
<dbReference type="RefSeq" id="WP_147168777.1">
    <property type="nucleotide sequence ID" value="NZ_VOOR01000044.1"/>
</dbReference>
<dbReference type="Proteomes" id="UP000321580">
    <property type="component" value="Unassembled WGS sequence"/>
</dbReference>
<evidence type="ECO:0000256" key="1">
    <source>
        <dbReference type="SAM" id="SignalP"/>
    </source>
</evidence>
<keyword evidence="1" id="KW-0732">Signal</keyword>
<feature type="chain" id="PRO_5022746703" description="DUF4097 domain-containing protein" evidence="1">
    <location>
        <begin position="28"/>
        <end position="315"/>
    </location>
</feature>
<dbReference type="OrthoDB" id="1492551at2"/>
<reference evidence="2 3" key="1">
    <citation type="submission" date="2019-08" db="EMBL/GenBank/DDBJ databases">
        <title>Genome of Phaeodactylibacter luteus.</title>
        <authorList>
            <person name="Bowman J.P."/>
        </authorList>
    </citation>
    <scope>NUCLEOTIDE SEQUENCE [LARGE SCALE GENOMIC DNA]</scope>
    <source>
        <strain evidence="2 3">KCTC 42180</strain>
    </source>
</reference>
<proteinExistence type="predicted"/>
<gene>
    <name evidence="2" type="ORF">FRY97_17045</name>
</gene>
<dbReference type="EMBL" id="VOOR01000044">
    <property type="protein sequence ID" value="TXB61807.1"/>
    <property type="molecule type" value="Genomic_DNA"/>
</dbReference>